<evidence type="ECO:0000256" key="7">
    <source>
        <dbReference type="ARBA" id="ARBA00038061"/>
    </source>
</evidence>
<dbReference type="InterPro" id="IPR052236">
    <property type="entry name" value="Small_GTPase_RasD"/>
</dbReference>
<gene>
    <name evidence="9" type="primary">LOC100374005</name>
</gene>
<dbReference type="SMART" id="SM00175">
    <property type="entry name" value="RAB"/>
    <property type="match status" value="1"/>
</dbReference>
<evidence type="ECO:0000256" key="3">
    <source>
        <dbReference type="ARBA" id="ARBA00022481"/>
    </source>
</evidence>
<dbReference type="PANTHER" id="PTHR46149">
    <property type="entry name" value="MIP08469P"/>
    <property type="match status" value="1"/>
</dbReference>
<comment type="similarity">
    <text evidence="7">Belongs to the small GTPase superfamily. RasD family.</text>
</comment>
<protein>
    <submittedName>
        <fullName evidence="9">GTP-binding protein Rhes-like</fullName>
    </submittedName>
</protein>
<keyword evidence="3" id="KW-0488">Methylation</keyword>
<keyword evidence="2" id="KW-1003">Cell membrane</keyword>
<comment type="subcellular location">
    <subcellularLocation>
        <location evidence="1">Cell membrane</location>
        <topology evidence="1">Lipid-anchor</topology>
    </subcellularLocation>
</comment>
<dbReference type="PRINTS" id="PR00449">
    <property type="entry name" value="RASTRNSFRMNG"/>
</dbReference>
<dbReference type="PROSITE" id="PS51421">
    <property type="entry name" value="RAS"/>
    <property type="match status" value="1"/>
</dbReference>
<evidence type="ECO:0000256" key="6">
    <source>
        <dbReference type="ARBA" id="ARBA00023288"/>
    </source>
</evidence>
<evidence type="ECO:0000313" key="8">
    <source>
        <dbReference type="Proteomes" id="UP000694865"/>
    </source>
</evidence>
<keyword evidence="4" id="KW-0342">GTP-binding</keyword>
<keyword evidence="5" id="KW-0472">Membrane</keyword>
<dbReference type="GeneID" id="100374005"/>
<dbReference type="SMART" id="SM00173">
    <property type="entry name" value="RAS"/>
    <property type="match status" value="1"/>
</dbReference>
<evidence type="ECO:0000313" key="9">
    <source>
        <dbReference type="RefSeq" id="XP_002732228.1"/>
    </source>
</evidence>
<sequence length="220" mass="25062">MPRSRSLKERHSEELLKLKASTRLVVMGAAGVGKSSLISQFLYDKFNERYRETVEDLYHEEFEVNGGTVHLEVLDTSGSFSFPAMRKLSIASGNVFILVYGINNKNSFDEVVRLRNQILEQKKDQNPAIVIVGNKADLENDRQIEKDDVELLSYQWNIEHFETSAKNKTNIDRAFKEVLKRAKLPTHLMTSILTRQQSLPCDILKSKGKSSPMKEACIIS</sequence>
<keyword evidence="4" id="KW-0547">Nucleotide-binding</keyword>
<dbReference type="Pfam" id="PF00071">
    <property type="entry name" value="Ras"/>
    <property type="match status" value="1"/>
</dbReference>
<evidence type="ECO:0000256" key="5">
    <source>
        <dbReference type="ARBA" id="ARBA00023136"/>
    </source>
</evidence>
<dbReference type="InterPro" id="IPR005225">
    <property type="entry name" value="Small_GTP-bd"/>
</dbReference>
<evidence type="ECO:0000256" key="4">
    <source>
        <dbReference type="ARBA" id="ARBA00023134"/>
    </source>
</evidence>
<dbReference type="Proteomes" id="UP000694865">
    <property type="component" value="Unplaced"/>
</dbReference>
<proteinExistence type="inferred from homology"/>
<reference evidence="9" key="1">
    <citation type="submission" date="2025-08" db="UniProtKB">
        <authorList>
            <consortium name="RefSeq"/>
        </authorList>
    </citation>
    <scope>IDENTIFICATION</scope>
    <source>
        <tissue evidence="9">Testes</tissue>
    </source>
</reference>
<keyword evidence="6" id="KW-0449">Lipoprotein</keyword>
<name>A0ABM0GL01_SACKO</name>
<dbReference type="InterPro" id="IPR027417">
    <property type="entry name" value="P-loop_NTPase"/>
</dbReference>
<dbReference type="PROSITE" id="PS51419">
    <property type="entry name" value="RAB"/>
    <property type="match status" value="1"/>
</dbReference>
<keyword evidence="8" id="KW-1185">Reference proteome</keyword>
<dbReference type="RefSeq" id="XP_002732228.1">
    <property type="nucleotide sequence ID" value="XM_002732182.2"/>
</dbReference>
<evidence type="ECO:0000256" key="2">
    <source>
        <dbReference type="ARBA" id="ARBA00022475"/>
    </source>
</evidence>
<evidence type="ECO:0000256" key="1">
    <source>
        <dbReference type="ARBA" id="ARBA00004193"/>
    </source>
</evidence>
<dbReference type="SUPFAM" id="SSF52540">
    <property type="entry name" value="P-loop containing nucleoside triphosphate hydrolases"/>
    <property type="match status" value="1"/>
</dbReference>
<accession>A0ABM0GL01</accession>
<organism evidence="8 9">
    <name type="scientific">Saccoglossus kowalevskii</name>
    <name type="common">Acorn worm</name>
    <dbReference type="NCBI Taxonomy" id="10224"/>
    <lineage>
        <taxon>Eukaryota</taxon>
        <taxon>Metazoa</taxon>
        <taxon>Hemichordata</taxon>
        <taxon>Enteropneusta</taxon>
        <taxon>Harrimaniidae</taxon>
        <taxon>Saccoglossus</taxon>
    </lineage>
</organism>
<dbReference type="Gene3D" id="3.40.50.300">
    <property type="entry name" value="P-loop containing nucleotide triphosphate hydrolases"/>
    <property type="match status" value="1"/>
</dbReference>
<dbReference type="NCBIfam" id="TIGR00231">
    <property type="entry name" value="small_GTP"/>
    <property type="match status" value="1"/>
</dbReference>
<dbReference type="InterPro" id="IPR001806">
    <property type="entry name" value="Small_GTPase"/>
</dbReference>
<dbReference type="SMART" id="SM00174">
    <property type="entry name" value="RHO"/>
    <property type="match status" value="1"/>
</dbReference>